<keyword evidence="2" id="KW-1185">Reference proteome</keyword>
<comment type="caution">
    <text evidence="1">The sequence shown here is derived from an EMBL/GenBank/DDBJ whole genome shotgun (WGS) entry which is preliminary data.</text>
</comment>
<evidence type="ECO:0000313" key="2">
    <source>
        <dbReference type="Proteomes" id="UP000479710"/>
    </source>
</evidence>
<name>A0A6G1FB29_9ORYZ</name>
<protein>
    <submittedName>
        <fullName evidence="1">Uncharacterized protein</fullName>
    </submittedName>
</protein>
<sequence length="76" mass="8734">MGLTDAAARLHVVGRLRHPRWKRIHRHWPRFCPLFLSSPLDACLLSLNVLHSCAHIDLDASLSRASKRFKNHEEAT</sequence>
<dbReference type="AlphaFoldDB" id="A0A6G1FB29"/>
<proteinExistence type="predicted"/>
<gene>
    <name evidence="1" type="ORF">E2562_022824</name>
</gene>
<evidence type="ECO:0000313" key="1">
    <source>
        <dbReference type="EMBL" id="KAF0934138.1"/>
    </source>
</evidence>
<reference evidence="1 2" key="1">
    <citation type="submission" date="2019-11" db="EMBL/GenBank/DDBJ databases">
        <title>Whole genome sequence of Oryza granulata.</title>
        <authorList>
            <person name="Li W."/>
        </authorList>
    </citation>
    <scope>NUCLEOTIDE SEQUENCE [LARGE SCALE GENOMIC DNA]</scope>
    <source>
        <strain evidence="2">cv. Menghai</strain>
        <tissue evidence="1">Leaf</tissue>
    </source>
</reference>
<dbReference type="EMBL" id="SPHZ02000001">
    <property type="protein sequence ID" value="KAF0934138.1"/>
    <property type="molecule type" value="Genomic_DNA"/>
</dbReference>
<dbReference type="Proteomes" id="UP000479710">
    <property type="component" value="Unassembled WGS sequence"/>
</dbReference>
<organism evidence="1 2">
    <name type="scientific">Oryza meyeriana var. granulata</name>
    <dbReference type="NCBI Taxonomy" id="110450"/>
    <lineage>
        <taxon>Eukaryota</taxon>
        <taxon>Viridiplantae</taxon>
        <taxon>Streptophyta</taxon>
        <taxon>Embryophyta</taxon>
        <taxon>Tracheophyta</taxon>
        <taxon>Spermatophyta</taxon>
        <taxon>Magnoliopsida</taxon>
        <taxon>Liliopsida</taxon>
        <taxon>Poales</taxon>
        <taxon>Poaceae</taxon>
        <taxon>BOP clade</taxon>
        <taxon>Oryzoideae</taxon>
        <taxon>Oryzeae</taxon>
        <taxon>Oryzinae</taxon>
        <taxon>Oryza</taxon>
        <taxon>Oryza meyeriana</taxon>
    </lineage>
</organism>
<accession>A0A6G1FB29</accession>